<keyword evidence="2" id="KW-1185">Reference proteome</keyword>
<evidence type="ECO:0000313" key="1">
    <source>
        <dbReference type="EMBL" id="VDO82692.1"/>
    </source>
</evidence>
<protein>
    <submittedName>
        <fullName evidence="1">Uncharacterized protein</fullName>
    </submittedName>
</protein>
<dbReference type="AlphaFoldDB" id="A0A183LXZ3"/>
<proteinExistence type="predicted"/>
<dbReference type="EMBL" id="UZAI01003847">
    <property type="protein sequence ID" value="VDO82692.1"/>
    <property type="molecule type" value="Genomic_DNA"/>
</dbReference>
<dbReference type="PANTHER" id="PTHR47027">
    <property type="entry name" value="REVERSE TRANSCRIPTASE DOMAIN-CONTAINING PROTEIN"/>
    <property type="match status" value="1"/>
</dbReference>
<accession>A0A183LXZ3</accession>
<organism evidence="1 2">
    <name type="scientific">Schistosoma margrebowiei</name>
    <dbReference type="NCBI Taxonomy" id="48269"/>
    <lineage>
        <taxon>Eukaryota</taxon>
        <taxon>Metazoa</taxon>
        <taxon>Spiralia</taxon>
        <taxon>Lophotrochozoa</taxon>
        <taxon>Platyhelminthes</taxon>
        <taxon>Trematoda</taxon>
        <taxon>Digenea</taxon>
        <taxon>Strigeidida</taxon>
        <taxon>Schistosomatoidea</taxon>
        <taxon>Schistosomatidae</taxon>
        <taxon>Schistosoma</taxon>
    </lineage>
</organism>
<sequence length="269" mass="29900">MEWVVEKIINIIWDSYGGLHCKVVDGGQLTDAFEVRIGVILLAIDWIMKTITPEGEHRIQWIRWMQLDDLDFAGDVALLSHTHEQIQANTTSAAAASISVCLKIHEIKCRILKCNTENTETVALGGEILEDVESFTNLGSIIDERGGSDSDIKSKIGKAGIEFLQLKNTWNSKQFSTNTKTTSVAAASAAVSLNIHKGQSKILRYNTTYSNRSTVDGEDLEYVKSFTYLGSIIDEHSGYGADVRARISKARTTYLQLKNIWNSKQLSVK</sequence>
<name>A0A183LXZ3_9TREM</name>
<gene>
    <name evidence="1" type="ORF">SMRZ_LOCUS8668</name>
</gene>
<reference evidence="1 2" key="1">
    <citation type="submission" date="2018-11" db="EMBL/GenBank/DDBJ databases">
        <authorList>
            <consortium name="Pathogen Informatics"/>
        </authorList>
    </citation>
    <scope>NUCLEOTIDE SEQUENCE [LARGE SCALE GENOMIC DNA]</scope>
    <source>
        <strain evidence="1 2">Zambia</strain>
    </source>
</reference>
<dbReference type="Proteomes" id="UP000277204">
    <property type="component" value="Unassembled WGS sequence"/>
</dbReference>
<dbReference type="PANTHER" id="PTHR47027:SF25">
    <property type="entry name" value="REVERSE TRANSCRIPTASE DOMAIN-CONTAINING PROTEIN"/>
    <property type="match status" value="1"/>
</dbReference>
<evidence type="ECO:0000313" key="2">
    <source>
        <dbReference type="Proteomes" id="UP000277204"/>
    </source>
</evidence>